<gene>
    <name evidence="4" type="ORF">D9619_008274</name>
</gene>
<feature type="region of interest" description="Disordered" evidence="2">
    <location>
        <begin position="1"/>
        <end position="27"/>
    </location>
</feature>
<name>A0A8H5AUF8_9AGAR</name>
<dbReference type="InterPro" id="IPR009799">
    <property type="entry name" value="EthD_dom"/>
</dbReference>
<feature type="domain" description="EthD" evidence="3">
    <location>
        <begin position="286"/>
        <end position="355"/>
    </location>
</feature>
<evidence type="ECO:0000313" key="5">
    <source>
        <dbReference type="Proteomes" id="UP000567179"/>
    </source>
</evidence>
<comment type="caution">
    <text evidence="4">The sequence shown here is derived from an EMBL/GenBank/DDBJ whole genome shotgun (WGS) entry which is preliminary data.</text>
</comment>
<reference evidence="4 5" key="1">
    <citation type="journal article" date="2020" name="ISME J.">
        <title>Uncovering the hidden diversity of litter-decomposition mechanisms in mushroom-forming fungi.</title>
        <authorList>
            <person name="Floudas D."/>
            <person name="Bentzer J."/>
            <person name="Ahren D."/>
            <person name="Johansson T."/>
            <person name="Persson P."/>
            <person name="Tunlid A."/>
        </authorList>
    </citation>
    <scope>NUCLEOTIDE SEQUENCE [LARGE SCALE GENOMIC DNA]</scope>
    <source>
        <strain evidence="4 5">CBS 101986</strain>
    </source>
</reference>
<dbReference type="EMBL" id="JAACJJ010000057">
    <property type="protein sequence ID" value="KAF5310981.1"/>
    <property type="molecule type" value="Genomic_DNA"/>
</dbReference>
<dbReference type="GO" id="GO:0016491">
    <property type="term" value="F:oxidoreductase activity"/>
    <property type="evidence" value="ECO:0007669"/>
    <property type="project" value="InterPro"/>
</dbReference>
<dbReference type="OrthoDB" id="2851338at2759"/>
<organism evidence="4 5">
    <name type="scientific">Psilocybe cf. subviscida</name>
    <dbReference type="NCBI Taxonomy" id="2480587"/>
    <lineage>
        <taxon>Eukaryota</taxon>
        <taxon>Fungi</taxon>
        <taxon>Dikarya</taxon>
        <taxon>Basidiomycota</taxon>
        <taxon>Agaricomycotina</taxon>
        <taxon>Agaricomycetes</taxon>
        <taxon>Agaricomycetidae</taxon>
        <taxon>Agaricales</taxon>
        <taxon>Agaricineae</taxon>
        <taxon>Strophariaceae</taxon>
        <taxon>Psilocybe</taxon>
    </lineage>
</organism>
<evidence type="ECO:0000256" key="2">
    <source>
        <dbReference type="SAM" id="MobiDB-lite"/>
    </source>
</evidence>
<dbReference type="Pfam" id="PF07110">
    <property type="entry name" value="EthD"/>
    <property type="match status" value="1"/>
</dbReference>
<dbReference type="Proteomes" id="UP000567179">
    <property type="component" value="Unassembled WGS sequence"/>
</dbReference>
<feature type="region of interest" description="Disordered" evidence="2">
    <location>
        <begin position="114"/>
        <end position="135"/>
    </location>
</feature>
<protein>
    <recommendedName>
        <fullName evidence="3">EthD domain-containing protein</fullName>
    </recommendedName>
</protein>
<accession>A0A8H5AUF8</accession>
<dbReference type="SUPFAM" id="SSF54909">
    <property type="entry name" value="Dimeric alpha+beta barrel"/>
    <property type="match status" value="1"/>
</dbReference>
<evidence type="ECO:0000259" key="3">
    <source>
        <dbReference type="Pfam" id="PF07110"/>
    </source>
</evidence>
<keyword evidence="5" id="KW-1185">Reference proteome</keyword>
<evidence type="ECO:0000313" key="4">
    <source>
        <dbReference type="EMBL" id="KAF5310981.1"/>
    </source>
</evidence>
<evidence type="ECO:0000256" key="1">
    <source>
        <dbReference type="ARBA" id="ARBA00005986"/>
    </source>
</evidence>
<proteinExistence type="inferred from homology"/>
<comment type="similarity">
    <text evidence="1">Belongs to the tpcK family.</text>
</comment>
<dbReference type="AlphaFoldDB" id="A0A8H5AUF8"/>
<sequence length="393" mass="44122">MSLTRRDYRRRGRPALRRTPDSASQSQCSGVVHTLRPSMQLHPCIDTYNKLWFIQATDDHWKKLLTTPGARKLENTHRLSPSRLPAHGLCHHWLKLQISTPSNLIRDNHITHRPPVRKYKNPLSRSDRPSHTSSHSLFRYPCSPFLPAMTDTVDTGLLFVYAEPGANVSDEEFNDWYNIDHAPYRLTVPGFHTALRYSATDSRAPSYLALYDLADPSIPASDAYKALGAKATQREKTLVPKLANLNRSVFELISTTYPAGSKAPPSSAYPTPHVLVVTAFAPPAVAAEFNSWYEDEHLALLAKVPGLVRVRRYRLQSNVQLAGDRSATNAATGKQADPDYNYLALFDVERDDFGALPEFAASVDTDWSKKILPQVESITIRGFKLHTVIQKPE</sequence>
<feature type="compositionally biased region" description="Basic residues" evidence="2">
    <location>
        <begin position="7"/>
        <end position="16"/>
    </location>
</feature>
<dbReference type="InterPro" id="IPR011008">
    <property type="entry name" value="Dimeric_a/b-barrel"/>
</dbReference>
<dbReference type="Gene3D" id="3.30.70.100">
    <property type="match status" value="1"/>
</dbReference>